<proteinExistence type="inferred from homology"/>
<dbReference type="InterPro" id="IPR013249">
    <property type="entry name" value="RNA_pol_sigma70_r4_t2"/>
</dbReference>
<evidence type="ECO:0000256" key="4">
    <source>
        <dbReference type="ARBA" id="ARBA00023163"/>
    </source>
</evidence>
<evidence type="ECO:0000256" key="1">
    <source>
        <dbReference type="ARBA" id="ARBA00010641"/>
    </source>
</evidence>
<dbReference type="Pfam" id="PF08281">
    <property type="entry name" value="Sigma70_r4_2"/>
    <property type="match status" value="1"/>
</dbReference>
<dbReference type="AlphaFoldDB" id="A0A5J4SDI6"/>
<dbReference type="NCBIfam" id="TIGR02937">
    <property type="entry name" value="sigma70-ECF"/>
    <property type="match status" value="1"/>
</dbReference>
<accession>A0A5J4SDI6</accession>
<dbReference type="Gene3D" id="1.10.10.10">
    <property type="entry name" value="Winged helix-like DNA-binding domain superfamily/Winged helix DNA-binding domain"/>
    <property type="match status" value="1"/>
</dbReference>
<dbReference type="InterPro" id="IPR013324">
    <property type="entry name" value="RNA_pol_sigma_r3/r4-like"/>
</dbReference>
<keyword evidence="2" id="KW-0805">Transcription regulation</keyword>
<dbReference type="SUPFAM" id="SSF88659">
    <property type="entry name" value="Sigma3 and sigma4 domains of RNA polymerase sigma factors"/>
    <property type="match status" value="1"/>
</dbReference>
<keyword evidence="4" id="KW-0804">Transcription</keyword>
<dbReference type="NCBIfam" id="TIGR02985">
    <property type="entry name" value="Sig70_bacteroi1"/>
    <property type="match status" value="1"/>
</dbReference>
<sequence length="188" mass="22469">MNEKELIILLKKGSQKAFDILYQLYSKRIYAYCYQYTKAREEAEEIVQDVFMKLWLNKATIRQEDTIKYLLFTIAKNQLINSYKSHLNSFTFEEYVTYCNKDELSVNDTGHWVEYDDFRKLLREAMAHLPETQQKVFDYCKLRQLSNKETAERLSIKEQTVKNQLSLALKILREELSNVMLLILLILK</sequence>
<dbReference type="SUPFAM" id="SSF88946">
    <property type="entry name" value="Sigma2 domain of RNA polymerase sigma factors"/>
    <property type="match status" value="1"/>
</dbReference>
<feature type="domain" description="RNA polymerase sigma-70 region 2" evidence="5">
    <location>
        <begin position="21"/>
        <end position="85"/>
    </location>
</feature>
<gene>
    <name evidence="7" type="ORF">EZS27_008144</name>
</gene>
<dbReference type="GO" id="GO:0006352">
    <property type="term" value="P:DNA-templated transcription initiation"/>
    <property type="evidence" value="ECO:0007669"/>
    <property type="project" value="InterPro"/>
</dbReference>
<comment type="similarity">
    <text evidence="1">Belongs to the sigma-70 factor family. ECF subfamily.</text>
</comment>
<evidence type="ECO:0000256" key="3">
    <source>
        <dbReference type="ARBA" id="ARBA00023082"/>
    </source>
</evidence>
<dbReference type="InterPro" id="IPR013325">
    <property type="entry name" value="RNA_pol_sigma_r2"/>
</dbReference>
<dbReference type="GO" id="GO:0003677">
    <property type="term" value="F:DNA binding"/>
    <property type="evidence" value="ECO:0007669"/>
    <property type="project" value="InterPro"/>
</dbReference>
<feature type="domain" description="RNA polymerase sigma factor 70 region 4 type 2" evidence="6">
    <location>
        <begin position="120"/>
        <end position="171"/>
    </location>
</feature>
<dbReference type="PANTHER" id="PTHR43133:SF46">
    <property type="entry name" value="RNA POLYMERASE SIGMA-70 FACTOR ECF SUBFAMILY"/>
    <property type="match status" value="1"/>
</dbReference>
<protein>
    <submittedName>
        <fullName evidence="7">ECF RNA polymerase sigma factor RpoE</fullName>
    </submittedName>
</protein>
<dbReference type="InterPro" id="IPR014327">
    <property type="entry name" value="RNA_pol_sigma70_bacteroid"/>
</dbReference>
<evidence type="ECO:0000259" key="5">
    <source>
        <dbReference type="Pfam" id="PF04542"/>
    </source>
</evidence>
<reference evidence="7" key="1">
    <citation type="submission" date="2019-03" db="EMBL/GenBank/DDBJ databases">
        <title>Single cell metagenomics reveals metabolic interactions within the superorganism composed of flagellate Streblomastix strix and complex community of Bacteroidetes bacteria on its surface.</title>
        <authorList>
            <person name="Treitli S.C."/>
            <person name="Kolisko M."/>
            <person name="Husnik F."/>
            <person name="Keeling P."/>
            <person name="Hampl V."/>
        </authorList>
    </citation>
    <scope>NUCLEOTIDE SEQUENCE</scope>
    <source>
        <strain evidence="7">STM</strain>
    </source>
</reference>
<keyword evidence="3" id="KW-0731">Sigma factor</keyword>
<dbReference type="InterPro" id="IPR039425">
    <property type="entry name" value="RNA_pol_sigma-70-like"/>
</dbReference>
<dbReference type="GO" id="GO:0016987">
    <property type="term" value="F:sigma factor activity"/>
    <property type="evidence" value="ECO:0007669"/>
    <property type="project" value="UniProtKB-KW"/>
</dbReference>
<dbReference type="PANTHER" id="PTHR43133">
    <property type="entry name" value="RNA POLYMERASE ECF-TYPE SIGMA FACTO"/>
    <property type="match status" value="1"/>
</dbReference>
<evidence type="ECO:0000313" key="7">
    <source>
        <dbReference type="EMBL" id="KAA6344214.1"/>
    </source>
</evidence>
<evidence type="ECO:0000256" key="2">
    <source>
        <dbReference type="ARBA" id="ARBA00023015"/>
    </source>
</evidence>
<comment type="caution">
    <text evidence="7">The sequence shown here is derived from an EMBL/GenBank/DDBJ whole genome shotgun (WGS) entry which is preliminary data.</text>
</comment>
<organism evidence="7">
    <name type="scientific">termite gut metagenome</name>
    <dbReference type="NCBI Taxonomy" id="433724"/>
    <lineage>
        <taxon>unclassified sequences</taxon>
        <taxon>metagenomes</taxon>
        <taxon>organismal metagenomes</taxon>
    </lineage>
</organism>
<name>A0A5J4SDI6_9ZZZZ</name>
<dbReference type="EMBL" id="SNRY01000229">
    <property type="protein sequence ID" value="KAA6344214.1"/>
    <property type="molecule type" value="Genomic_DNA"/>
</dbReference>
<dbReference type="Pfam" id="PF04542">
    <property type="entry name" value="Sigma70_r2"/>
    <property type="match status" value="1"/>
</dbReference>
<dbReference type="InterPro" id="IPR014284">
    <property type="entry name" value="RNA_pol_sigma-70_dom"/>
</dbReference>
<dbReference type="Gene3D" id="1.10.1740.10">
    <property type="match status" value="1"/>
</dbReference>
<dbReference type="InterPro" id="IPR036388">
    <property type="entry name" value="WH-like_DNA-bd_sf"/>
</dbReference>
<evidence type="ECO:0000259" key="6">
    <source>
        <dbReference type="Pfam" id="PF08281"/>
    </source>
</evidence>
<dbReference type="InterPro" id="IPR007627">
    <property type="entry name" value="RNA_pol_sigma70_r2"/>
</dbReference>